<dbReference type="PANTHER" id="PTHR30329">
    <property type="entry name" value="STATOR ELEMENT OF FLAGELLAR MOTOR COMPLEX"/>
    <property type="match status" value="1"/>
</dbReference>
<feature type="region of interest" description="Disordered" evidence="5">
    <location>
        <begin position="171"/>
        <end position="201"/>
    </location>
</feature>
<keyword evidence="8" id="KW-1185">Reference proteome</keyword>
<dbReference type="EMBL" id="FAOZ01000011">
    <property type="protein sequence ID" value="CUU57228.1"/>
    <property type="molecule type" value="Genomic_DNA"/>
</dbReference>
<dbReference type="Pfam" id="PF00691">
    <property type="entry name" value="OmpA"/>
    <property type="match status" value="1"/>
</dbReference>
<sequence>MPRSAADRSAGRAVGPALAVCALACVLVGPGSPRALGATADPSAAGPTRSADVPDEHLTASVRGLDTAGSVLTIDLADAVSPLHFEERRDDQLVVTISADVLFAFDSADLTDVARSEITKLAPRVRPGTETVTVLGHTDKLGTPAYNVMLSQRRADAVARVLRSLLPAGTRVSATGRGGADPVAPNIHPDGSDDPDGRALNRRVQISFPAS</sequence>
<dbReference type="PRINTS" id="PR01021">
    <property type="entry name" value="OMPADOMAIN"/>
</dbReference>
<keyword evidence="2 4" id="KW-0472">Membrane</keyword>
<dbReference type="SUPFAM" id="SSF103088">
    <property type="entry name" value="OmpA-like"/>
    <property type="match status" value="1"/>
</dbReference>
<dbReference type="AlphaFoldDB" id="A0A0S4QQY4"/>
<dbReference type="InterPro" id="IPR006664">
    <property type="entry name" value="OMP_bac"/>
</dbReference>
<comment type="subcellular location">
    <subcellularLocation>
        <location evidence="1">Cell outer membrane</location>
    </subcellularLocation>
</comment>
<dbReference type="PROSITE" id="PS51123">
    <property type="entry name" value="OMPA_2"/>
    <property type="match status" value="1"/>
</dbReference>
<dbReference type="GO" id="GO:0009279">
    <property type="term" value="C:cell outer membrane"/>
    <property type="evidence" value="ECO:0007669"/>
    <property type="project" value="UniProtKB-SubCell"/>
</dbReference>
<evidence type="ECO:0000259" key="6">
    <source>
        <dbReference type="PROSITE" id="PS51123"/>
    </source>
</evidence>
<evidence type="ECO:0000256" key="4">
    <source>
        <dbReference type="PROSITE-ProRule" id="PRU00473"/>
    </source>
</evidence>
<evidence type="ECO:0000313" key="7">
    <source>
        <dbReference type="EMBL" id="CUU57228.1"/>
    </source>
</evidence>
<evidence type="ECO:0000256" key="2">
    <source>
        <dbReference type="ARBA" id="ARBA00023136"/>
    </source>
</evidence>
<dbReference type="CDD" id="cd07185">
    <property type="entry name" value="OmpA_C-like"/>
    <property type="match status" value="1"/>
</dbReference>
<dbReference type="Proteomes" id="UP000198802">
    <property type="component" value="Unassembled WGS sequence"/>
</dbReference>
<dbReference type="RefSeq" id="WP_091278353.1">
    <property type="nucleotide sequence ID" value="NZ_FAOZ01000011.1"/>
</dbReference>
<dbReference type="InterPro" id="IPR050330">
    <property type="entry name" value="Bact_OuterMem_StrucFunc"/>
</dbReference>
<protein>
    <submittedName>
        <fullName evidence="7">OmpA family protein</fullName>
    </submittedName>
</protein>
<evidence type="ECO:0000256" key="1">
    <source>
        <dbReference type="ARBA" id="ARBA00004442"/>
    </source>
</evidence>
<organism evidence="7 8">
    <name type="scientific">Parafrankia irregularis</name>
    <dbReference type="NCBI Taxonomy" id="795642"/>
    <lineage>
        <taxon>Bacteria</taxon>
        <taxon>Bacillati</taxon>
        <taxon>Actinomycetota</taxon>
        <taxon>Actinomycetes</taxon>
        <taxon>Frankiales</taxon>
        <taxon>Frankiaceae</taxon>
        <taxon>Parafrankia</taxon>
    </lineage>
</organism>
<gene>
    <name evidence="7" type="ORF">Ga0074812_11164</name>
</gene>
<evidence type="ECO:0000256" key="5">
    <source>
        <dbReference type="SAM" id="MobiDB-lite"/>
    </source>
</evidence>
<feature type="domain" description="OmpA-like" evidence="6">
    <location>
        <begin position="90"/>
        <end position="211"/>
    </location>
</feature>
<keyword evidence="3" id="KW-0998">Cell outer membrane</keyword>
<name>A0A0S4QQY4_9ACTN</name>
<evidence type="ECO:0000256" key="3">
    <source>
        <dbReference type="ARBA" id="ARBA00023237"/>
    </source>
</evidence>
<reference evidence="8" key="1">
    <citation type="submission" date="2015-11" db="EMBL/GenBank/DDBJ databases">
        <authorList>
            <person name="Varghese N."/>
        </authorList>
    </citation>
    <scope>NUCLEOTIDE SEQUENCE [LARGE SCALE GENOMIC DNA]</scope>
    <source>
        <strain evidence="8">DSM 45899</strain>
    </source>
</reference>
<evidence type="ECO:0000313" key="8">
    <source>
        <dbReference type="Proteomes" id="UP000198802"/>
    </source>
</evidence>
<dbReference type="Gene3D" id="3.30.1330.60">
    <property type="entry name" value="OmpA-like domain"/>
    <property type="match status" value="1"/>
</dbReference>
<proteinExistence type="predicted"/>
<dbReference type="PANTHER" id="PTHR30329:SF21">
    <property type="entry name" value="LIPOPROTEIN YIAD-RELATED"/>
    <property type="match status" value="1"/>
</dbReference>
<accession>A0A0S4QQY4</accession>
<dbReference type="InterPro" id="IPR006665">
    <property type="entry name" value="OmpA-like"/>
</dbReference>
<dbReference type="InterPro" id="IPR036737">
    <property type="entry name" value="OmpA-like_sf"/>
</dbReference>